<proteinExistence type="predicted"/>
<dbReference type="SUPFAM" id="SSF53335">
    <property type="entry name" value="S-adenosyl-L-methionine-dependent methyltransferases"/>
    <property type="match status" value="1"/>
</dbReference>
<dbReference type="GO" id="GO:0032259">
    <property type="term" value="P:methylation"/>
    <property type="evidence" value="ECO:0007669"/>
    <property type="project" value="UniProtKB-KW"/>
</dbReference>
<dbReference type="CDD" id="cd02440">
    <property type="entry name" value="AdoMet_MTases"/>
    <property type="match status" value="1"/>
</dbReference>
<gene>
    <name evidence="2" type="ORF">D3877_01305</name>
</gene>
<accession>A0A418W001</accession>
<keyword evidence="3" id="KW-1185">Reference proteome</keyword>
<dbReference type="InterPro" id="IPR041698">
    <property type="entry name" value="Methyltransf_25"/>
</dbReference>
<dbReference type="InterPro" id="IPR029063">
    <property type="entry name" value="SAM-dependent_MTases_sf"/>
</dbReference>
<dbReference type="EMBL" id="QYUL01000001">
    <property type="protein sequence ID" value="RJF83350.1"/>
    <property type="molecule type" value="Genomic_DNA"/>
</dbReference>
<dbReference type="PANTHER" id="PTHR11006:SF4">
    <property type="entry name" value="PROTEIN ARGININE N-METHYLTRANSFERASE 7"/>
    <property type="match status" value="1"/>
</dbReference>
<keyword evidence="2" id="KW-0808">Transferase</keyword>
<keyword evidence="2" id="KW-0489">Methyltransferase</keyword>
<evidence type="ECO:0000313" key="2">
    <source>
        <dbReference type="EMBL" id="RJF83350.1"/>
    </source>
</evidence>
<comment type="caution">
    <text evidence="2">The sequence shown here is derived from an EMBL/GenBank/DDBJ whole genome shotgun (WGS) entry which is preliminary data.</text>
</comment>
<feature type="domain" description="Methyltransferase" evidence="1">
    <location>
        <begin position="56"/>
        <end position="140"/>
    </location>
</feature>
<evidence type="ECO:0000313" key="3">
    <source>
        <dbReference type="Proteomes" id="UP000283458"/>
    </source>
</evidence>
<evidence type="ECO:0000259" key="1">
    <source>
        <dbReference type="Pfam" id="PF13649"/>
    </source>
</evidence>
<dbReference type="GO" id="GO:0042054">
    <property type="term" value="F:histone methyltransferase activity"/>
    <property type="evidence" value="ECO:0007669"/>
    <property type="project" value="TreeGrafter"/>
</dbReference>
<dbReference type="OrthoDB" id="9765084at2"/>
<dbReference type="Gene3D" id="3.40.50.150">
    <property type="entry name" value="Vaccinia Virus protein VP39"/>
    <property type="match status" value="1"/>
</dbReference>
<dbReference type="GO" id="GO:0016274">
    <property type="term" value="F:protein-arginine N-methyltransferase activity"/>
    <property type="evidence" value="ECO:0007669"/>
    <property type="project" value="InterPro"/>
</dbReference>
<sequence>MSDRSDHDQSIAAPAAAPKRDVHFSVAMHLRFLLRLDRTFSVKQAVRAAVTPGARVLDAGCGMGILSFLALEAGAGDVVAVDRDHVDLARDLARANGFADRIRFLEADLRELTPSDLSGRFDVLFAFIYTNHIIVDEARSTAVCDLRHRFGTSTCVTVPNRVRYRAIPCDWPPVDAYTELADLRRSVGDLEDRYALNLGPLLDAMTTEVCYNRSRPVTFGDYDWSPGFTNGGYRHRRGGGRFLGDPTLVTEIRYDGGERFAGLPDRATLAVESAGTLNAVMWIQELWFNDFLIWSTEVFSPLTHAIPVRGGDRVTVLLDDGWRATNALSVADPR</sequence>
<dbReference type="RefSeq" id="WP_119828991.1">
    <property type="nucleotide sequence ID" value="NZ_QYUL01000001.1"/>
</dbReference>
<organism evidence="2 3">
    <name type="scientific">Azospirillum cavernae</name>
    <dbReference type="NCBI Taxonomy" id="2320860"/>
    <lineage>
        <taxon>Bacteria</taxon>
        <taxon>Pseudomonadati</taxon>
        <taxon>Pseudomonadota</taxon>
        <taxon>Alphaproteobacteria</taxon>
        <taxon>Rhodospirillales</taxon>
        <taxon>Azospirillaceae</taxon>
        <taxon>Azospirillum</taxon>
    </lineage>
</organism>
<dbReference type="InterPro" id="IPR025799">
    <property type="entry name" value="Arg_MeTrfase"/>
</dbReference>
<dbReference type="Proteomes" id="UP000283458">
    <property type="component" value="Unassembled WGS sequence"/>
</dbReference>
<dbReference type="PANTHER" id="PTHR11006">
    <property type="entry name" value="PROTEIN ARGININE N-METHYLTRANSFERASE"/>
    <property type="match status" value="1"/>
</dbReference>
<dbReference type="Pfam" id="PF13649">
    <property type="entry name" value="Methyltransf_25"/>
    <property type="match status" value="1"/>
</dbReference>
<name>A0A418W001_9PROT</name>
<dbReference type="AlphaFoldDB" id="A0A418W001"/>
<protein>
    <submittedName>
        <fullName evidence="2">Class I SAM-dependent methyltransferase</fullName>
    </submittedName>
</protein>
<reference evidence="2 3" key="1">
    <citation type="submission" date="2018-09" db="EMBL/GenBank/DDBJ databases">
        <authorList>
            <person name="Zhu H."/>
        </authorList>
    </citation>
    <scope>NUCLEOTIDE SEQUENCE [LARGE SCALE GENOMIC DNA]</scope>
    <source>
        <strain evidence="2 3">K2W22B-5</strain>
    </source>
</reference>